<name>A0ABN8SEE6_9CNID</name>
<protein>
    <recommendedName>
        <fullName evidence="9">Calponin-homology (CH) domain-containing protein</fullName>
    </recommendedName>
</protein>
<evidence type="ECO:0000256" key="5">
    <source>
        <dbReference type="ARBA" id="ARBA00022889"/>
    </source>
</evidence>
<dbReference type="InterPro" id="IPR028433">
    <property type="entry name" value="Parvin"/>
</dbReference>
<keyword evidence="8" id="KW-0472">Membrane</keyword>
<proteinExistence type="inferred from homology"/>
<sequence length="195" mass="22268">HDKDIVAILHLLVELAHHFECPQKLPGGVTINTSVIVQKKGGILLPQEVVKEITEVTEGEDSVFFFSFLEREAFDALFDNAPEKLNVVKKSLQSFVNKHLSKLSLEVDNIDSQFHDGVYLIFLLGLLEGFFVPLYQYYITPANKDQKLHNVALAIDLMRDSGMKFHAKSEDVVQKDLKSTLRILYSLFQKYKNMK</sequence>
<comment type="subcellular location">
    <subcellularLocation>
        <location evidence="1">Cytoplasm</location>
        <location evidence="1">Cytoskeleton</location>
    </subcellularLocation>
</comment>
<dbReference type="Proteomes" id="UP001159405">
    <property type="component" value="Unassembled WGS sequence"/>
</dbReference>
<dbReference type="Gene3D" id="1.10.418.10">
    <property type="entry name" value="Calponin-like domain"/>
    <property type="match status" value="1"/>
</dbReference>
<feature type="transmembrane region" description="Helical" evidence="8">
    <location>
        <begin position="117"/>
        <end position="138"/>
    </location>
</feature>
<comment type="caution">
    <text evidence="10">The sequence shown here is derived from an EMBL/GenBank/DDBJ whole genome shotgun (WGS) entry which is preliminary data.</text>
</comment>
<organism evidence="10 11">
    <name type="scientific">Porites lobata</name>
    <dbReference type="NCBI Taxonomy" id="104759"/>
    <lineage>
        <taxon>Eukaryota</taxon>
        <taxon>Metazoa</taxon>
        <taxon>Cnidaria</taxon>
        <taxon>Anthozoa</taxon>
        <taxon>Hexacorallia</taxon>
        <taxon>Scleractinia</taxon>
        <taxon>Fungiina</taxon>
        <taxon>Poritidae</taxon>
        <taxon>Porites</taxon>
    </lineage>
</organism>
<evidence type="ECO:0000259" key="9">
    <source>
        <dbReference type="PROSITE" id="PS50021"/>
    </source>
</evidence>
<keyword evidence="3" id="KW-0963">Cytoplasm</keyword>
<dbReference type="CDD" id="cd21222">
    <property type="entry name" value="CH_PARV_rpt2"/>
    <property type="match status" value="1"/>
</dbReference>
<dbReference type="EMBL" id="CALNXK010000597">
    <property type="protein sequence ID" value="CAH3188179.1"/>
    <property type="molecule type" value="Genomic_DNA"/>
</dbReference>
<feature type="non-terminal residue" evidence="10">
    <location>
        <position position="1"/>
    </location>
</feature>
<dbReference type="PANTHER" id="PTHR12114">
    <property type="entry name" value="PARVIN"/>
    <property type="match status" value="1"/>
</dbReference>
<keyword evidence="7" id="KW-0206">Cytoskeleton</keyword>
<keyword evidence="6" id="KW-0009">Actin-binding</keyword>
<dbReference type="InterPro" id="IPR001715">
    <property type="entry name" value="CH_dom"/>
</dbReference>
<comment type="similarity">
    <text evidence="2">Belongs to the parvin family.</text>
</comment>
<dbReference type="InterPro" id="IPR036872">
    <property type="entry name" value="CH_dom_sf"/>
</dbReference>
<evidence type="ECO:0000256" key="6">
    <source>
        <dbReference type="ARBA" id="ARBA00023203"/>
    </source>
</evidence>
<evidence type="ECO:0000256" key="4">
    <source>
        <dbReference type="ARBA" id="ARBA00022737"/>
    </source>
</evidence>
<evidence type="ECO:0000256" key="2">
    <source>
        <dbReference type="ARBA" id="ARBA00005666"/>
    </source>
</evidence>
<gene>
    <name evidence="10" type="ORF">PLOB_00039164</name>
</gene>
<evidence type="ECO:0000256" key="7">
    <source>
        <dbReference type="ARBA" id="ARBA00023212"/>
    </source>
</evidence>
<evidence type="ECO:0000256" key="8">
    <source>
        <dbReference type="SAM" id="Phobius"/>
    </source>
</evidence>
<keyword evidence="4" id="KW-0677">Repeat</keyword>
<keyword evidence="8" id="KW-0812">Transmembrane</keyword>
<dbReference type="PANTHER" id="PTHR12114:SF4">
    <property type="entry name" value="GH23568P"/>
    <property type="match status" value="1"/>
</dbReference>
<dbReference type="Pfam" id="PF00307">
    <property type="entry name" value="CH"/>
    <property type="match status" value="1"/>
</dbReference>
<evidence type="ECO:0000313" key="10">
    <source>
        <dbReference type="EMBL" id="CAH3188179.1"/>
    </source>
</evidence>
<evidence type="ECO:0000256" key="1">
    <source>
        <dbReference type="ARBA" id="ARBA00004245"/>
    </source>
</evidence>
<keyword evidence="5" id="KW-0130">Cell adhesion</keyword>
<feature type="domain" description="Calponin-homology (CH)" evidence="9">
    <location>
        <begin position="86"/>
        <end position="192"/>
    </location>
</feature>
<keyword evidence="8" id="KW-1133">Transmembrane helix</keyword>
<evidence type="ECO:0000313" key="11">
    <source>
        <dbReference type="Proteomes" id="UP001159405"/>
    </source>
</evidence>
<dbReference type="SUPFAM" id="SSF47576">
    <property type="entry name" value="Calponin-homology domain, CH-domain"/>
    <property type="match status" value="1"/>
</dbReference>
<evidence type="ECO:0000256" key="3">
    <source>
        <dbReference type="ARBA" id="ARBA00022490"/>
    </source>
</evidence>
<reference evidence="10 11" key="1">
    <citation type="submission" date="2022-05" db="EMBL/GenBank/DDBJ databases">
        <authorList>
            <consortium name="Genoscope - CEA"/>
            <person name="William W."/>
        </authorList>
    </citation>
    <scope>NUCLEOTIDE SEQUENCE [LARGE SCALE GENOMIC DNA]</scope>
</reference>
<accession>A0ABN8SEE6</accession>
<dbReference type="PROSITE" id="PS50021">
    <property type="entry name" value="CH"/>
    <property type="match status" value="1"/>
</dbReference>
<keyword evidence="11" id="KW-1185">Reference proteome</keyword>